<reference evidence="2" key="2">
    <citation type="submission" date="2007-04" db="EMBL/GenBank/DDBJ databases">
        <title>Draft genome sequence of Bacteroides ovatus (ATCC 8483).</title>
        <authorList>
            <person name="Sudarsanam P."/>
            <person name="Ley R."/>
            <person name="Guruge J."/>
            <person name="Turnbaugh P.J."/>
            <person name="Mahowald M."/>
            <person name="Liep D."/>
            <person name="Gordon J."/>
        </authorList>
    </citation>
    <scope>NUCLEOTIDE SEQUENCE [LARGE SCALE GENOMIC DNA]</scope>
    <source>
        <strain evidence="2">ATCC 8483 / DSM 1896 / JCM 5824 / BCRC 10623 / CCUG 4943 / NCTC 11153</strain>
    </source>
</reference>
<gene>
    <name evidence="1" type="ORF">BACOVA_00414</name>
</gene>
<reference evidence="1 2" key="1">
    <citation type="submission" date="2007-03" db="EMBL/GenBank/DDBJ databases">
        <authorList>
            <person name="Fulton L."/>
            <person name="Clifton S."/>
            <person name="Fulton B."/>
            <person name="Xu J."/>
            <person name="Minx P."/>
            <person name="Pepin K.H."/>
            <person name="Johnson M."/>
            <person name="Thiruvilangam P."/>
            <person name="Bhonagiri V."/>
            <person name="Nash W.E."/>
            <person name="Mardis E.R."/>
            <person name="Wilson R.K."/>
        </authorList>
    </citation>
    <scope>NUCLEOTIDE SEQUENCE [LARGE SCALE GENOMIC DNA]</scope>
    <source>
        <strain evidence="2">ATCC 8483 / DSM 1896 / JCM 5824 / BCRC 10623 / CCUG 4943 / NCTC 11153</strain>
    </source>
</reference>
<evidence type="ECO:0000313" key="1">
    <source>
        <dbReference type="EMBL" id="EDO13920.1"/>
    </source>
</evidence>
<name>A0AAN3AER4_BACO1</name>
<protein>
    <submittedName>
        <fullName evidence="1">Uncharacterized protein</fullName>
    </submittedName>
</protein>
<organism evidence="1 2">
    <name type="scientific">Bacteroides ovatus (strain ATCC 8483 / DSM 1896 / JCM 5824 / BCRC 10623 / CCUG 4943 / NCTC 11153)</name>
    <dbReference type="NCBI Taxonomy" id="411476"/>
    <lineage>
        <taxon>Bacteria</taxon>
        <taxon>Pseudomonadati</taxon>
        <taxon>Bacteroidota</taxon>
        <taxon>Bacteroidia</taxon>
        <taxon>Bacteroidales</taxon>
        <taxon>Bacteroidaceae</taxon>
        <taxon>Bacteroides</taxon>
    </lineage>
</organism>
<sequence length="119" mass="13921">MFFPILFARIKESAYLYRKYFYYSPLNVKIMASRRELKKNVNYIAGELFTECLINSMFIPGTDKVKADELMAEVLKMQDEFVTRISHTEPGNVKGFYKKFRADFNAKVNEIIEAIGKLN</sequence>
<comment type="caution">
    <text evidence="1">The sequence shown here is derived from an EMBL/GenBank/DDBJ whole genome shotgun (WGS) entry which is preliminary data.</text>
</comment>
<evidence type="ECO:0000313" key="2">
    <source>
        <dbReference type="Proteomes" id="UP000005475"/>
    </source>
</evidence>
<dbReference type="AlphaFoldDB" id="A0AAN3AER4"/>
<accession>A0AAN3AER4</accession>
<dbReference type="Proteomes" id="UP000005475">
    <property type="component" value="Unassembled WGS sequence"/>
</dbReference>
<dbReference type="EMBL" id="AAXF02000032">
    <property type="protein sequence ID" value="EDO13920.1"/>
    <property type="molecule type" value="Genomic_DNA"/>
</dbReference>
<proteinExistence type="predicted"/>